<name>A0A7S8E692_9CHLR</name>
<dbReference type="AlphaFoldDB" id="A0A7S8E692"/>
<feature type="region of interest" description="Disordered" evidence="1">
    <location>
        <begin position="78"/>
        <end position="102"/>
    </location>
</feature>
<evidence type="ECO:0000313" key="3">
    <source>
        <dbReference type="Proteomes" id="UP000594468"/>
    </source>
</evidence>
<protein>
    <submittedName>
        <fullName evidence="2">Uncharacterized protein</fullName>
    </submittedName>
</protein>
<dbReference type="Proteomes" id="UP000594468">
    <property type="component" value="Chromosome"/>
</dbReference>
<proteinExistence type="predicted"/>
<dbReference type="RefSeq" id="WP_195169107.1">
    <property type="nucleotide sequence ID" value="NZ_CP062983.1"/>
</dbReference>
<gene>
    <name evidence="2" type="ORF">G4Y79_15125</name>
</gene>
<evidence type="ECO:0000313" key="2">
    <source>
        <dbReference type="EMBL" id="QPC81034.1"/>
    </source>
</evidence>
<dbReference type="EMBL" id="CP062983">
    <property type="protein sequence ID" value="QPC81034.1"/>
    <property type="molecule type" value="Genomic_DNA"/>
</dbReference>
<evidence type="ECO:0000256" key="1">
    <source>
        <dbReference type="SAM" id="MobiDB-lite"/>
    </source>
</evidence>
<sequence>MAMYKLWTVNLMREPALDQLLAYLLPGEDGHRAVWREVGWFNDATIKKGLDDQLIVQHPERPGLYAISKKGYEALRAGKFKSEHQRQGPQDKSQNGVYQVGA</sequence>
<accession>A0A7S8E692</accession>
<organism evidence="2 3">
    <name type="scientific">Phototrophicus methaneseepsis</name>
    <dbReference type="NCBI Taxonomy" id="2710758"/>
    <lineage>
        <taxon>Bacteria</taxon>
        <taxon>Bacillati</taxon>
        <taxon>Chloroflexota</taxon>
        <taxon>Candidatus Thermofontia</taxon>
        <taxon>Phototrophicales</taxon>
        <taxon>Phototrophicaceae</taxon>
        <taxon>Phototrophicus</taxon>
    </lineage>
</organism>
<reference evidence="2 3" key="1">
    <citation type="submission" date="2020-02" db="EMBL/GenBank/DDBJ databases">
        <authorList>
            <person name="Zheng R.K."/>
            <person name="Sun C.M."/>
        </authorList>
    </citation>
    <scope>NUCLEOTIDE SEQUENCE [LARGE SCALE GENOMIC DNA]</scope>
    <source>
        <strain evidence="3">rifampicinis</strain>
    </source>
</reference>
<keyword evidence="3" id="KW-1185">Reference proteome</keyword>
<dbReference type="KEGG" id="pmet:G4Y79_15125"/>
<feature type="compositionally biased region" description="Polar residues" evidence="1">
    <location>
        <begin position="87"/>
        <end position="102"/>
    </location>
</feature>